<dbReference type="Pfam" id="PF07681">
    <property type="entry name" value="DoxX"/>
    <property type="match status" value="1"/>
</dbReference>
<name>A0A2K9MGW4_9RHOB</name>
<dbReference type="KEGG" id="paru:CYR75_11760"/>
<dbReference type="RefSeq" id="WP_101500208.1">
    <property type="nucleotide sequence ID" value="NZ_CP025583.1"/>
</dbReference>
<comment type="subcellular location">
    <subcellularLocation>
        <location evidence="1">Cell membrane</location>
        <topology evidence="1">Multi-pass membrane protein</topology>
    </subcellularLocation>
</comment>
<accession>A0A2K9MGW4</accession>
<dbReference type="GO" id="GO:0005886">
    <property type="term" value="C:plasma membrane"/>
    <property type="evidence" value="ECO:0007669"/>
    <property type="project" value="UniProtKB-SubCell"/>
</dbReference>
<dbReference type="AlphaFoldDB" id="A0A2K9MGW4"/>
<keyword evidence="6 7" id="KW-0472">Membrane</keyword>
<keyword evidence="4 7" id="KW-0812">Transmembrane</keyword>
<evidence type="ECO:0000256" key="5">
    <source>
        <dbReference type="ARBA" id="ARBA00022989"/>
    </source>
</evidence>
<evidence type="ECO:0000256" key="3">
    <source>
        <dbReference type="ARBA" id="ARBA00022475"/>
    </source>
</evidence>
<keyword evidence="9" id="KW-1185">Reference proteome</keyword>
<feature type="transmembrane region" description="Helical" evidence="7">
    <location>
        <begin position="77"/>
        <end position="96"/>
    </location>
</feature>
<protein>
    <submittedName>
        <fullName evidence="8">DoxX family protein</fullName>
    </submittedName>
</protein>
<comment type="similarity">
    <text evidence="2">Belongs to the DoxX family.</text>
</comment>
<keyword evidence="3" id="KW-1003">Cell membrane</keyword>
<dbReference type="InterPro" id="IPR032808">
    <property type="entry name" value="DoxX"/>
</dbReference>
<proteinExistence type="inferred from homology"/>
<dbReference type="PANTHER" id="PTHR33452:SF4">
    <property type="entry name" value="BLL4328 PROTEIN"/>
    <property type="match status" value="1"/>
</dbReference>
<dbReference type="EMBL" id="CP025583">
    <property type="protein sequence ID" value="AUM74863.1"/>
    <property type="molecule type" value="Genomic_DNA"/>
</dbReference>
<dbReference type="InterPro" id="IPR051907">
    <property type="entry name" value="DoxX-like_oxidoreductase"/>
</dbReference>
<feature type="transmembrane region" description="Helical" evidence="7">
    <location>
        <begin position="108"/>
        <end position="128"/>
    </location>
</feature>
<keyword evidence="5 7" id="KW-1133">Transmembrane helix</keyword>
<evidence type="ECO:0000313" key="8">
    <source>
        <dbReference type="EMBL" id="AUM74863.1"/>
    </source>
</evidence>
<evidence type="ECO:0000313" key="9">
    <source>
        <dbReference type="Proteomes" id="UP000234882"/>
    </source>
</evidence>
<evidence type="ECO:0000256" key="1">
    <source>
        <dbReference type="ARBA" id="ARBA00004651"/>
    </source>
</evidence>
<dbReference type="OrthoDB" id="9808524at2"/>
<sequence>MIDRPADRYLEPVWTARMLSVLRIVSALIFFAHGTQKLLGFPAMENPPTAFTLGWIAGLLELVGGGLLVIGLFTRPVAFVLSGMMAVAYFMVHFPQSFFPPLNQGDAAILYCFVFLYLVFAGPGPWSVDAMRNPTTARP</sequence>
<dbReference type="PANTHER" id="PTHR33452">
    <property type="entry name" value="OXIDOREDUCTASE CATD-RELATED"/>
    <property type="match status" value="1"/>
</dbReference>
<feature type="transmembrane region" description="Helical" evidence="7">
    <location>
        <begin position="52"/>
        <end position="70"/>
    </location>
</feature>
<evidence type="ECO:0000256" key="2">
    <source>
        <dbReference type="ARBA" id="ARBA00006679"/>
    </source>
</evidence>
<evidence type="ECO:0000256" key="6">
    <source>
        <dbReference type="ARBA" id="ARBA00023136"/>
    </source>
</evidence>
<dbReference type="Proteomes" id="UP000234882">
    <property type="component" value="Chromosome"/>
</dbReference>
<evidence type="ECO:0000256" key="4">
    <source>
        <dbReference type="ARBA" id="ARBA00022692"/>
    </source>
</evidence>
<reference evidence="9" key="1">
    <citation type="submission" date="2017-12" db="EMBL/GenBank/DDBJ databases">
        <title>Genomic analysis of Paracoccus sp. CBA4604.</title>
        <authorList>
            <person name="Roh S.W."/>
            <person name="Kim J.Y."/>
            <person name="Kim J.S."/>
        </authorList>
    </citation>
    <scope>NUCLEOTIDE SEQUENCE [LARGE SCALE GENOMIC DNA]</scope>
    <source>
        <strain evidence="9">CBA4604</strain>
    </source>
</reference>
<evidence type="ECO:0000256" key="7">
    <source>
        <dbReference type="SAM" id="Phobius"/>
    </source>
</evidence>
<feature type="transmembrane region" description="Helical" evidence="7">
    <location>
        <begin position="12"/>
        <end position="32"/>
    </location>
</feature>
<gene>
    <name evidence="8" type="ORF">CYR75_11760</name>
</gene>
<organism evidence="8 9">
    <name type="scientific">Paracoccus jeotgali</name>
    <dbReference type="NCBI Taxonomy" id="2065379"/>
    <lineage>
        <taxon>Bacteria</taxon>
        <taxon>Pseudomonadati</taxon>
        <taxon>Pseudomonadota</taxon>
        <taxon>Alphaproteobacteria</taxon>
        <taxon>Rhodobacterales</taxon>
        <taxon>Paracoccaceae</taxon>
        <taxon>Paracoccus</taxon>
    </lineage>
</organism>